<reference evidence="3" key="1">
    <citation type="submission" date="2025-08" db="UniProtKB">
        <authorList>
            <consortium name="RefSeq"/>
        </authorList>
    </citation>
    <scope>IDENTIFICATION</scope>
    <source>
        <tissue evidence="3">Total insect</tissue>
    </source>
</reference>
<sequence length="184" mass="20637">MLERGGGPAETAMLSTIPAILASALLPLLTLDCVSGRNIHCHFNPVRPFDNQILSGNMTFRVDVMDNHWTFVDFAVRSNNQWKENAFIMNFPKTGCSSLRENVPDFFRIIAKYSGASTDKAVPCRVPAGRYIFSNEPVNWTFPHFPVMPYGHYRIRARARPSSTSTRINFCMILDVEAIPKPGG</sequence>
<organism evidence="3">
    <name type="scientific">Thrips palmi</name>
    <name type="common">Melon thrips</name>
    <dbReference type="NCBI Taxonomy" id="161013"/>
    <lineage>
        <taxon>Eukaryota</taxon>
        <taxon>Metazoa</taxon>
        <taxon>Ecdysozoa</taxon>
        <taxon>Arthropoda</taxon>
        <taxon>Hexapoda</taxon>
        <taxon>Insecta</taxon>
        <taxon>Pterygota</taxon>
        <taxon>Neoptera</taxon>
        <taxon>Paraneoptera</taxon>
        <taxon>Thysanoptera</taxon>
        <taxon>Terebrantia</taxon>
        <taxon>Thripoidea</taxon>
        <taxon>Thripidae</taxon>
        <taxon>Thrips</taxon>
    </lineage>
</organism>
<dbReference type="RefSeq" id="XP_034232282.1">
    <property type="nucleotide sequence ID" value="XM_034376391.1"/>
</dbReference>
<evidence type="ECO:0000313" key="2">
    <source>
        <dbReference type="Proteomes" id="UP000515158"/>
    </source>
</evidence>
<dbReference type="GeneID" id="117640127"/>
<gene>
    <name evidence="3" type="primary">LOC117640127</name>
</gene>
<evidence type="ECO:0000313" key="3">
    <source>
        <dbReference type="RefSeq" id="XP_034232282.1"/>
    </source>
</evidence>
<keyword evidence="1" id="KW-0732">Signal</keyword>
<proteinExistence type="predicted"/>
<name>A0A6P8YEL7_THRPL</name>
<dbReference type="Proteomes" id="UP000515158">
    <property type="component" value="Unplaced"/>
</dbReference>
<accession>A0A6P8YEL7</accession>
<protein>
    <submittedName>
        <fullName evidence="3">Uncharacterized protein LOC117640127 isoform X2</fullName>
    </submittedName>
</protein>
<keyword evidence="2" id="KW-1185">Reference proteome</keyword>
<feature type="chain" id="PRO_5027858071" evidence="1">
    <location>
        <begin position="37"/>
        <end position="184"/>
    </location>
</feature>
<dbReference type="AlphaFoldDB" id="A0A6P8YEL7"/>
<evidence type="ECO:0000256" key="1">
    <source>
        <dbReference type="SAM" id="SignalP"/>
    </source>
</evidence>
<feature type="signal peptide" evidence="1">
    <location>
        <begin position="1"/>
        <end position="36"/>
    </location>
</feature>